<reference evidence="2" key="1">
    <citation type="journal article" date="2021" name="PeerJ">
        <title>Extensive microbial diversity within the chicken gut microbiome revealed by metagenomics and culture.</title>
        <authorList>
            <person name="Gilroy R."/>
            <person name="Ravi A."/>
            <person name="Getino M."/>
            <person name="Pursley I."/>
            <person name="Horton D.L."/>
            <person name="Alikhan N.F."/>
            <person name="Baker D."/>
            <person name="Gharbi K."/>
            <person name="Hall N."/>
            <person name="Watson M."/>
            <person name="Adriaenssens E.M."/>
            <person name="Foster-Nyarko E."/>
            <person name="Jarju S."/>
            <person name="Secka A."/>
            <person name="Antonio M."/>
            <person name="Oren A."/>
            <person name="Chaudhuri R.R."/>
            <person name="La Ragione R."/>
            <person name="Hildebrand F."/>
            <person name="Pallen M.J."/>
        </authorList>
    </citation>
    <scope>NUCLEOTIDE SEQUENCE</scope>
    <source>
        <strain evidence="2">ChiGjej1B1-98</strain>
    </source>
</reference>
<organism evidence="2 3">
    <name type="scientific">Candidatus Agrococcus pullicola</name>
    <dbReference type="NCBI Taxonomy" id="2838429"/>
    <lineage>
        <taxon>Bacteria</taxon>
        <taxon>Bacillati</taxon>
        <taxon>Actinomycetota</taxon>
        <taxon>Actinomycetes</taxon>
        <taxon>Micrococcales</taxon>
        <taxon>Microbacteriaceae</taxon>
        <taxon>Agrococcus</taxon>
    </lineage>
</organism>
<evidence type="ECO:0000313" key="2">
    <source>
        <dbReference type="EMBL" id="HIY66007.1"/>
    </source>
</evidence>
<keyword evidence="1" id="KW-0812">Transmembrane</keyword>
<keyword evidence="1" id="KW-0472">Membrane</keyword>
<feature type="transmembrane region" description="Helical" evidence="1">
    <location>
        <begin position="33"/>
        <end position="55"/>
    </location>
</feature>
<reference evidence="2" key="2">
    <citation type="submission" date="2021-04" db="EMBL/GenBank/DDBJ databases">
        <authorList>
            <person name="Gilroy R."/>
        </authorList>
    </citation>
    <scope>NUCLEOTIDE SEQUENCE</scope>
    <source>
        <strain evidence="2">ChiGjej1B1-98</strain>
    </source>
</reference>
<dbReference type="AlphaFoldDB" id="A0A9D1YUJ8"/>
<dbReference type="EMBL" id="DXDC01000204">
    <property type="protein sequence ID" value="HIY66007.1"/>
    <property type="molecule type" value="Genomic_DNA"/>
</dbReference>
<keyword evidence="1" id="KW-1133">Transmembrane helix</keyword>
<gene>
    <name evidence="2" type="ORF">H9830_07000</name>
</gene>
<evidence type="ECO:0000313" key="3">
    <source>
        <dbReference type="Proteomes" id="UP000824005"/>
    </source>
</evidence>
<dbReference type="Proteomes" id="UP000824005">
    <property type="component" value="Unassembled WGS sequence"/>
</dbReference>
<sequence length="89" mass="9775">MTVSTLFEAAWRLQALTAQDPSLPPETPDPNTVTPGVIGFAVMALVGIAAVLLAFDMNRRVRRINYREQAREKIAAEAAERGEPSEHDK</sequence>
<name>A0A9D1YUJ8_9MICO</name>
<proteinExistence type="predicted"/>
<evidence type="ECO:0000256" key="1">
    <source>
        <dbReference type="SAM" id="Phobius"/>
    </source>
</evidence>
<accession>A0A9D1YUJ8</accession>
<protein>
    <submittedName>
        <fullName evidence="2">Uncharacterized protein</fullName>
    </submittedName>
</protein>
<comment type="caution">
    <text evidence="2">The sequence shown here is derived from an EMBL/GenBank/DDBJ whole genome shotgun (WGS) entry which is preliminary data.</text>
</comment>